<dbReference type="AlphaFoldDB" id="A0A0W1JII9"/>
<gene>
    <name evidence="1" type="ORF">AT727_06720</name>
</gene>
<dbReference type="Proteomes" id="UP000054623">
    <property type="component" value="Unassembled WGS sequence"/>
</dbReference>
<comment type="caution">
    <text evidence="1">The sequence shown here is derived from an EMBL/GenBank/DDBJ whole genome shotgun (WGS) entry which is preliminary data.</text>
</comment>
<sequence>MFVEYLGFDPIYDKGTDMMSPVHQAPLVGEGGSVYLGAHLREQGQKPGVLRQGGDGREFPYHCFIFEADYVIIVLDLIKKFLK</sequence>
<protein>
    <submittedName>
        <fullName evidence="1">Uncharacterized protein</fullName>
    </submittedName>
</protein>
<dbReference type="EMBL" id="LOCK01000028">
    <property type="protein sequence ID" value="KTE91282.1"/>
    <property type="molecule type" value="Genomic_DNA"/>
</dbReference>
<organism evidence="1 2">
    <name type="scientific">Desulfitobacterium hafniense</name>
    <name type="common">Desulfitobacterium frappieri</name>
    <dbReference type="NCBI Taxonomy" id="49338"/>
    <lineage>
        <taxon>Bacteria</taxon>
        <taxon>Bacillati</taxon>
        <taxon>Bacillota</taxon>
        <taxon>Clostridia</taxon>
        <taxon>Eubacteriales</taxon>
        <taxon>Desulfitobacteriaceae</taxon>
        <taxon>Desulfitobacterium</taxon>
    </lineage>
</organism>
<evidence type="ECO:0000313" key="1">
    <source>
        <dbReference type="EMBL" id="KTE91282.1"/>
    </source>
</evidence>
<evidence type="ECO:0000313" key="2">
    <source>
        <dbReference type="Proteomes" id="UP000054623"/>
    </source>
</evidence>
<reference evidence="1 2" key="1">
    <citation type="submission" date="2015-12" db="EMBL/GenBank/DDBJ databases">
        <title>Draft Genome Sequence of Desulfitobacterium hafniense Strain DH, a Sulfate-reducing Bacterium Isolated from Paddy Soils.</title>
        <authorList>
            <person name="Bao P."/>
            <person name="Zhang X."/>
            <person name="Li G."/>
        </authorList>
    </citation>
    <scope>NUCLEOTIDE SEQUENCE [LARGE SCALE GENOMIC DNA]</scope>
    <source>
        <strain evidence="1 2">DH</strain>
    </source>
</reference>
<name>A0A0W1JII9_DESHA</name>
<proteinExistence type="predicted"/>
<accession>A0A0W1JII9</accession>